<evidence type="ECO:0000259" key="10">
    <source>
        <dbReference type="PROSITE" id="PS50863"/>
    </source>
</evidence>
<dbReference type="Gene3D" id="2.40.50.140">
    <property type="entry name" value="Nucleic acid-binding proteins"/>
    <property type="match status" value="1"/>
</dbReference>
<dbReference type="GO" id="GO:0003677">
    <property type="term" value="F:DNA binding"/>
    <property type="evidence" value="ECO:0007669"/>
    <property type="project" value="UniProtKB-KW"/>
</dbReference>
<evidence type="ECO:0000313" key="13">
    <source>
        <dbReference type="Proteomes" id="UP001206925"/>
    </source>
</evidence>
<dbReference type="InterPro" id="IPR006527">
    <property type="entry name" value="F-box-assoc_dom_typ1"/>
</dbReference>
<comment type="subcellular location">
    <subcellularLocation>
        <location evidence="1">Nucleus</location>
    </subcellularLocation>
</comment>
<keyword evidence="4" id="KW-0862">Zinc</keyword>
<organism evidence="12 13">
    <name type="scientific">Ambrosia artemisiifolia</name>
    <name type="common">Common ragweed</name>
    <dbReference type="NCBI Taxonomy" id="4212"/>
    <lineage>
        <taxon>Eukaryota</taxon>
        <taxon>Viridiplantae</taxon>
        <taxon>Streptophyta</taxon>
        <taxon>Embryophyta</taxon>
        <taxon>Tracheophyta</taxon>
        <taxon>Spermatophyta</taxon>
        <taxon>Magnoliopsida</taxon>
        <taxon>eudicotyledons</taxon>
        <taxon>Gunneridae</taxon>
        <taxon>Pentapetalae</taxon>
        <taxon>asterids</taxon>
        <taxon>campanulids</taxon>
        <taxon>Asterales</taxon>
        <taxon>Asteraceae</taxon>
        <taxon>Asteroideae</taxon>
        <taxon>Heliantheae alliance</taxon>
        <taxon>Heliantheae</taxon>
        <taxon>Ambrosia</taxon>
    </lineage>
</organism>
<dbReference type="SUPFAM" id="SSF101936">
    <property type="entry name" value="DNA-binding pseudobarrel domain"/>
    <property type="match status" value="1"/>
</dbReference>
<evidence type="ECO:0000256" key="9">
    <source>
        <dbReference type="PROSITE-ProRule" id="PRU01343"/>
    </source>
</evidence>
<dbReference type="CDD" id="cd04481">
    <property type="entry name" value="RPA1_DBD_B_like"/>
    <property type="match status" value="1"/>
</dbReference>
<feature type="domain" description="GRF-type" evidence="11">
    <location>
        <begin position="763"/>
        <end position="806"/>
    </location>
</feature>
<evidence type="ECO:0000256" key="1">
    <source>
        <dbReference type="ARBA" id="ARBA00004123"/>
    </source>
</evidence>
<dbReference type="AlphaFoldDB" id="A0AAD5BKG7"/>
<dbReference type="Gene3D" id="2.40.330.10">
    <property type="entry name" value="DNA-binding pseudobarrel domain"/>
    <property type="match status" value="1"/>
</dbReference>
<dbReference type="InterPro" id="IPR012340">
    <property type="entry name" value="NA-bd_OB-fold"/>
</dbReference>
<evidence type="ECO:0000256" key="2">
    <source>
        <dbReference type="ARBA" id="ARBA00022723"/>
    </source>
</evidence>
<evidence type="ECO:0000256" key="6">
    <source>
        <dbReference type="ARBA" id="ARBA00023125"/>
    </source>
</evidence>
<evidence type="ECO:0000256" key="8">
    <source>
        <dbReference type="ARBA" id="ARBA00023242"/>
    </source>
</evidence>
<dbReference type="Pfam" id="PF07734">
    <property type="entry name" value="FBA_1"/>
    <property type="match status" value="1"/>
</dbReference>
<keyword evidence="13" id="KW-1185">Reference proteome</keyword>
<dbReference type="SMART" id="SM01019">
    <property type="entry name" value="B3"/>
    <property type="match status" value="1"/>
</dbReference>
<comment type="caution">
    <text evidence="12">The sequence shown here is derived from an EMBL/GenBank/DDBJ whole genome shotgun (WGS) entry which is preliminary data.</text>
</comment>
<name>A0AAD5BKG7_AMBAR</name>
<sequence>CSIIFINLQTHSNLSPFLLQLTIQYRLIYLAMIQSEFDFFIFDNILRGWEIYLLRLYSQKYLQDFRNVLSKKWYFELSTEKFASMHFNRLSLSKKQKFITNEGLSIAIFNTVSGQHHAYLSNIICFPITTIICDIQFISSLHGLLLVCEKNTDALILWNPTTTVVRILSVYESGNYYNYHLDAAGLYMDSSKDYKILHLRRYHGVMLPYVYSRRSASWRFIVSKYWSECESVVMAFDVNEETFRKISFPYVQQPWITQVYDLMNFDNGLLSIINLQEQEAAIRKIHSVVVVGRLYVKKHLCTMYPLFWAYFYEKDNCHHLELPKSYKKLNSVFNYPLGPIRLFGEDGRPWNSRIEIEKCLQRVWLTYNWGQIMCDNGLEKGDILVFQYVDNNAFRVRVWRENQTDHNSRFHFDVQIVDFAKAQFHIPYNQNNYRDNTEEETDVSEEAAHRFDPDFAVAAGFTKNMMIKVKTNDGVVRDWEVRSEKEKGRKEERKGVMFIDESFKDEETVGDKALASISNTFVDIFENQLQEKIAYYIKDVRVGFNLGTINFAVKDVIGYVKEIKGYDDNDNIDKVTKKRLLLDVEDHEGVSIRLKLWKNYADQFSTYVQTHNNAESLVIILQFGNLSYFKGIPYISTRDGISRVFINEPFDFVNEYNRRLVKPPMYKPLSVSCSTGLQVFSPNENDFLVNNPYCEIGDVWEIVEEVSIIILGTVIEIHKDLESEVFKCIKEKCHENVVSAIPNYLSSLNTKILRIGIDGKLYCEHNLVAPLRVGGTCTSRPGHEFYECPYALRRGDCSVFFWKEDVDNYVLRGHEKRALEVQKKKLEEEKGGLAVFVEGSFGKMFGCERHYIYNEERRPLRPIYEANTPVYDDRYKGDMRVAQLVSEMASILVLFFGSLYWRYQLPTSIVRAEWARQRENLRLRSRPSQYHDNHKYRQVELKYVTFFPAKIYTLSVPSDDTRTRLAAVVTLSLSTADDKEDSIILEEEVLA</sequence>
<evidence type="ECO:0000256" key="7">
    <source>
        <dbReference type="ARBA" id="ARBA00023163"/>
    </source>
</evidence>
<keyword evidence="6" id="KW-0238">DNA-binding</keyword>
<keyword evidence="8" id="KW-0539">Nucleus</keyword>
<dbReference type="Pfam" id="PF02362">
    <property type="entry name" value="B3"/>
    <property type="match status" value="1"/>
</dbReference>
<dbReference type="PROSITE" id="PS51999">
    <property type="entry name" value="ZF_GRF"/>
    <property type="match status" value="1"/>
</dbReference>
<dbReference type="CDD" id="cd10017">
    <property type="entry name" value="B3_DNA"/>
    <property type="match status" value="1"/>
</dbReference>
<keyword evidence="2" id="KW-0479">Metal-binding</keyword>
<evidence type="ECO:0000313" key="12">
    <source>
        <dbReference type="EMBL" id="KAI7724897.1"/>
    </source>
</evidence>
<accession>A0AAD5BKG7</accession>
<proteinExistence type="predicted"/>
<gene>
    <name evidence="12" type="ORF">M8C21_005434</name>
</gene>
<evidence type="ECO:0000259" key="11">
    <source>
        <dbReference type="PROSITE" id="PS51999"/>
    </source>
</evidence>
<dbReference type="InterPro" id="IPR050796">
    <property type="entry name" value="SCF_F-box_component"/>
</dbReference>
<dbReference type="Proteomes" id="UP001206925">
    <property type="component" value="Unassembled WGS sequence"/>
</dbReference>
<dbReference type="PROSITE" id="PS50863">
    <property type="entry name" value="B3"/>
    <property type="match status" value="1"/>
</dbReference>
<dbReference type="GO" id="GO:0008270">
    <property type="term" value="F:zinc ion binding"/>
    <property type="evidence" value="ECO:0007669"/>
    <property type="project" value="UniProtKB-KW"/>
</dbReference>
<protein>
    <submittedName>
        <fullName evidence="12">Uncharacterized protein</fullName>
    </submittedName>
</protein>
<dbReference type="GO" id="GO:0005634">
    <property type="term" value="C:nucleus"/>
    <property type="evidence" value="ECO:0007669"/>
    <property type="project" value="UniProtKB-SubCell"/>
</dbReference>
<dbReference type="EMBL" id="JAMZMK010012144">
    <property type="protein sequence ID" value="KAI7724897.1"/>
    <property type="molecule type" value="Genomic_DNA"/>
</dbReference>
<evidence type="ECO:0000256" key="5">
    <source>
        <dbReference type="ARBA" id="ARBA00023015"/>
    </source>
</evidence>
<dbReference type="PANTHER" id="PTHR31672">
    <property type="entry name" value="BNACNNG10540D PROTEIN"/>
    <property type="match status" value="1"/>
</dbReference>
<dbReference type="SUPFAM" id="SSF50249">
    <property type="entry name" value="Nucleic acid-binding proteins"/>
    <property type="match status" value="1"/>
</dbReference>
<dbReference type="InterPro" id="IPR010666">
    <property type="entry name" value="Znf_GRF"/>
</dbReference>
<evidence type="ECO:0000256" key="3">
    <source>
        <dbReference type="ARBA" id="ARBA00022771"/>
    </source>
</evidence>
<dbReference type="PANTHER" id="PTHR31672:SF13">
    <property type="entry name" value="F-BOX PROTEIN CPR30-LIKE"/>
    <property type="match status" value="1"/>
</dbReference>
<keyword evidence="5" id="KW-0805">Transcription regulation</keyword>
<keyword evidence="7" id="KW-0804">Transcription</keyword>
<feature type="domain" description="TF-B3" evidence="10">
    <location>
        <begin position="320"/>
        <end position="402"/>
    </location>
</feature>
<dbReference type="InterPro" id="IPR003340">
    <property type="entry name" value="B3_DNA-bd"/>
</dbReference>
<keyword evidence="3 9" id="KW-0863">Zinc-finger</keyword>
<reference evidence="12" key="1">
    <citation type="submission" date="2022-06" db="EMBL/GenBank/DDBJ databases">
        <title>Uncovering the hologenomic basis of an extraordinary plant invasion.</title>
        <authorList>
            <person name="Bieker V.C."/>
            <person name="Martin M.D."/>
            <person name="Gilbert T."/>
            <person name="Hodgins K."/>
            <person name="Battlay P."/>
            <person name="Petersen B."/>
            <person name="Wilson J."/>
        </authorList>
    </citation>
    <scope>NUCLEOTIDE SEQUENCE</scope>
    <source>
        <strain evidence="12">AA19_3_7</strain>
        <tissue evidence="12">Leaf</tissue>
    </source>
</reference>
<evidence type="ECO:0000256" key="4">
    <source>
        <dbReference type="ARBA" id="ARBA00022833"/>
    </source>
</evidence>
<dbReference type="InterPro" id="IPR015300">
    <property type="entry name" value="DNA-bd_pseudobarrel_sf"/>
</dbReference>
<feature type="non-terminal residue" evidence="12">
    <location>
        <position position="991"/>
    </location>
</feature>